<evidence type="ECO:0008006" key="3">
    <source>
        <dbReference type="Google" id="ProtNLM"/>
    </source>
</evidence>
<proteinExistence type="predicted"/>
<reference evidence="2" key="1">
    <citation type="journal article" date="2019" name="Int. J. Syst. Evol. Microbiol.">
        <title>The Global Catalogue of Microorganisms (GCM) 10K type strain sequencing project: providing services to taxonomists for standard genome sequencing and annotation.</title>
        <authorList>
            <consortium name="The Broad Institute Genomics Platform"/>
            <consortium name="The Broad Institute Genome Sequencing Center for Infectious Disease"/>
            <person name="Wu L."/>
            <person name="Ma J."/>
        </authorList>
    </citation>
    <scope>NUCLEOTIDE SEQUENCE [LARGE SCALE GENOMIC DNA]</scope>
    <source>
        <strain evidence="2">CGMCC 1.3240</strain>
    </source>
</reference>
<organism evidence="1 2">
    <name type="scientific">Paenibacillus solisilvae</name>
    <dbReference type="NCBI Taxonomy" id="2486751"/>
    <lineage>
        <taxon>Bacteria</taxon>
        <taxon>Bacillati</taxon>
        <taxon>Bacillota</taxon>
        <taxon>Bacilli</taxon>
        <taxon>Bacillales</taxon>
        <taxon>Paenibacillaceae</taxon>
        <taxon>Paenibacillus</taxon>
    </lineage>
</organism>
<evidence type="ECO:0000313" key="2">
    <source>
        <dbReference type="Proteomes" id="UP001596047"/>
    </source>
</evidence>
<name>A0ABW0VUH0_9BACL</name>
<dbReference type="RefSeq" id="WP_379188056.1">
    <property type="nucleotide sequence ID" value="NZ_JBHSOW010000037.1"/>
</dbReference>
<protein>
    <recommendedName>
        <fullName evidence="3">ABC transporter ATP-binding protein</fullName>
    </recommendedName>
</protein>
<comment type="caution">
    <text evidence="1">The sequence shown here is derived from an EMBL/GenBank/DDBJ whole genome shotgun (WGS) entry which is preliminary data.</text>
</comment>
<evidence type="ECO:0000313" key="1">
    <source>
        <dbReference type="EMBL" id="MFC5649530.1"/>
    </source>
</evidence>
<sequence length="56" mass="6363">MNNLRELTLENISVRCDPFIFNIDAMRDEVNAFSYTFKSGQVYGIISQPGSGAWVF</sequence>
<keyword evidence="2" id="KW-1185">Reference proteome</keyword>
<dbReference type="Proteomes" id="UP001596047">
    <property type="component" value="Unassembled WGS sequence"/>
</dbReference>
<gene>
    <name evidence="1" type="ORF">ACFPYJ_10365</name>
</gene>
<dbReference type="EMBL" id="JBHSOW010000037">
    <property type="protein sequence ID" value="MFC5649530.1"/>
    <property type="molecule type" value="Genomic_DNA"/>
</dbReference>
<accession>A0ABW0VUH0</accession>